<name>A0AAW7ZBT1_9FIRM</name>
<feature type="coiled-coil region" evidence="1">
    <location>
        <begin position="6"/>
        <end position="33"/>
    </location>
</feature>
<accession>A0AAW7ZBT1</accession>
<keyword evidence="1" id="KW-0175">Coiled coil</keyword>
<reference evidence="2" key="2">
    <citation type="submission" date="2023-03" db="EMBL/GenBank/DDBJ databases">
        <authorList>
            <person name="Zhang Z."/>
        </authorList>
    </citation>
    <scope>NUCLEOTIDE SEQUENCE</scope>
    <source>
        <strain evidence="2">DSA</strain>
    </source>
</reference>
<protein>
    <submittedName>
        <fullName evidence="2">Uncharacterized protein</fullName>
    </submittedName>
</protein>
<evidence type="ECO:0000313" key="2">
    <source>
        <dbReference type="EMBL" id="MDO7787142.1"/>
    </source>
</evidence>
<dbReference type="Proteomes" id="UP001172911">
    <property type="component" value="Unassembled WGS sequence"/>
</dbReference>
<gene>
    <name evidence="2" type="ORF">P6N53_07920</name>
</gene>
<organism evidence="2 3">
    <name type="scientific">Desulforamulus aquiferis</name>
    <dbReference type="NCBI Taxonomy" id="1397668"/>
    <lineage>
        <taxon>Bacteria</taxon>
        <taxon>Bacillati</taxon>
        <taxon>Bacillota</taxon>
        <taxon>Clostridia</taxon>
        <taxon>Eubacteriales</taxon>
        <taxon>Peptococcaceae</taxon>
        <taxon>Desulforamulus</taxon>
    </lineage>
</organism>
<evidence type="ECO:0000313" key="3">
    <source>
        <dbReference type="Proteomes" id="UP001172911"/>
    </source>
</evidence>
<dbReference type="RefSeq" id="WP_304542286.1">
    <property type="nucleotide sequence ID" value="NZ_JARPTC010000010.1"/>
</dbReference>
<dbReference type="AlphaFoldDB" id="A0AAW7ZBT1"/>
<sequence>MSEDICTKTRKQIEKHREAIENLRSDLDSYVGTAKESQVGSDPENIHERIHLLEEKIQNLQELLSHNGC</sequence>
<evidence type="ECO:0000256" key="1">
    <source>
        <dbReference type="SAM" id="Coils"/>
    </source>
</evidence>
<dbReference type="EMBL" id="JARPTC010000010">
    <property type="protein sequence ID" value="MDO7787142.1"/>
    <property type="molecule type" value="Genomic_DNA"/>
</dbReference>
<reference evidence="2" key="1">
    <citation type="journal article" date="2023" name="J. Hazard. Mater.">
        <title>Anaerobic biodegradation of pyrene and benzo[a]pyrene by a new sulfate-reducing Desulforamulus aquiferis strain DSA.</title>
        <authorList>
            <person name="Zhang Z."/>
            <person name="Sun J."/>
            <person name="Gong X."/>
            <person name="Wang C."/>
            <person name="Wang H."/>
        </authorList>
    </citation>
    <scope>NUCLEOTIDE SEQUENCE</scope>
    <source>
        <strain evidence="2">DSA</strain>
    </source>
</reference>
<proteinExistence type="predicted"/>
<comment type="caution">
    <text evidence="2">The sequence shown here is derived from an EMBL/GenBank/DDBJ whole genome shotgun (WGS) entry which is preliminary data.</text>
</comment>
<keyword evidence="3" id="KW-1185">Reference proteome</keyword>